<dbReference type="PANTHER" id="PTHR42878">
    <property type="entry name" value="TWO-COMPONENT HISTIDINE KINASE"/>
    <property type="match status" value="1"/>
</dbReference>
<dbReference type="GO" id="GO:0030295">
    <property type="term" value="F:protein kinase activator activity"/>
    <property type="evidence" value="ECO:0007669"/>
    <property type="project" value="TreeGrafter"/>
</dbReference>
<keyword evidence="3" id="KW-0597">Phosphoprotein</keyword>
<dbReference type="GO" id="GO:0000156">
    <property type="term" value="F:phosphorelay response regulator activity"/>
    <property type="evidence" value="ECO:0007669"/>
    <property type="project" value="TreeGrafter"/>
</dbReference>
<evidence type="ECO:0000256" key="2">
    <source>
        <dbReference type="ARBA" id="ARBA00012438"/>
    </source>
</evidence>
<dbReference type="Pfam" id="PF02518">
    <property type="entry name" value="HATPase_c"/>
    <property type="match status" value="1"/>
</dbReference>
<dbReference type="PANTHER" id="PTHR42878:SF15">
    <property type="entry name" value="BACTERIOPHYTOCHROME"/>
    <property type="match status" value="1"/>
</dbReference>
<accession>A0A1I7JQD2</accession>
<dbReference type="SUPFAM" id="SSF47384">
    <property type="entry name" value="Homodimeric domain of signal transducing histidine kinase"/>
    <property type="match status" value="1"/>
</dbReference>
<dbReference type="CDD" id="cd00082">
    <property type="entry name" value="HisKA"/>
    <property type="match status" value="1"/>
</dbReference>
<dbReference type="PRINTS" id="PR00344">
    <property type="entry name" value="BCTRLSENSOR"/>
</dbReference>
<evidence type="ECO:0000313" key="7">
    <source>
        <dbReference type="EMBL" id="SFU87403.1"/>
    </source>
</evidence>
<dbReference type="InterPro" id="IPR005467">
    <property type="entry name" value="His_kinase_dom"/>
</dbReference>
<dbReference type="InterPro" id="IPR003594">
    <property type="entry name" value="HATPase_dom"/>
</dbReference>
<dbReference type="SUPFAM" id="SSF55874">
    <property type="entry name" value="ATPase domain of HSP90 chaperone/DNA topoisomerase II/histidine kinase"/>
    <property type="match status" value="1"/>
</dbReference>
<dbReference type="InterPro" id="IPR036097">
    <property type="entry name" value="HisK_dim/P_sf"/>
</dbReference>
<protein>
    <recommendedName>
        <fullName evidence="2">histidine kinase</fullName>
        <ecNumber evidence="2">2.7.13.3</ecNumber>
    </recommendedName>
</protein>
<comment type="catalytic activity">
    <reaction evidence="1">
        <text>ATP + protein L-histidine = ADP + protein N-phospho-L-histidine.</text>
        <dbReference type="EC" id="2.7.13.3"/>
    </reaction>
</comment>
<dbReference type="GO" id="GO:0000155">
    <property type="term" value="F:phosphorelay sensor kinase activity"/>
    <property type="evidence" value="ECO:0007669"/>
    <property type="project" value="InterPro"/>
</dbReference>
<dbReference type="InterPro" id="IPR050351">
    <property type="entry name" value="BphY/WalK/GraS-like"/>
</dbReference>
<evidence type="ECO:0000259" key="6">
    <source>
        <dbReference type="PROSITE" id="PS50109"/>
    </source>
</evidence>
<dbReference type="Gene3D" id="1.10.287.130">
    <property type="match status" value="1"/>
</dbReference>
<name>A0A1I7JQD2_9BURK</name>
<evidence type="ECO:0000256" key="1">
    <source>
        <dbReference type="ARBA" id="ARBA00000085"/>
    </source>
</evidence>
<keyword evidence="4" id="KW-0808">Transferase</keyword>
<sequence length="267" mass="28015">MATPGEAAQDGLNDRLSAQLDALRQAHDGLLHAVSHDLRAPLRHITSFAPLLRESVQALRAGTPGADAEAEQFLVTMEQAARRMAGMVDALLLLSRVQRAPLNPGPIDLAALAREASARLHAAAPQRVVDWQLPAVPVLLHADAALLRQLLDALLGNAFKFTQGRARACIALTVELQPGGLCWRVQDDGTGFDPARAQGLFGLFQRLHREGEFDGVGGGLALAQAIVQRHGGRIAATAQPGAGCVVTVHWPAAPAQPFAGVPGSVAA</sequence>
<evidence type="ECO:0000256" key="5">
    <source>
        <dbReference type="ARBA" id="ARBA00022777"/>
    </source>
</evidence>
<dbReference type="InterPro" id="IPR004358">
    <property type="entry name" value="Sig_transdc_His_kin-like_C"/>
</dbReference>
<feature type="domain" description="Histidine kinase" evidence="6">
    <location>
        <begin position="33"/>
        <end position="254"/>
    </location>
</feature>
<proteinExistence type="predicted"/>
<keyword evidence="5 7" id="KW-0418">Kinase</keyword>
<keyword evidence="8" id="KW-1185">Reference proteome</keyword>
<dbReference type="STRING" id="343013.SAMN04489707_102920"/>
<evidence type="ECO:0000313" key="8">
    <source>
        <dbReference type="Proteomes" id="UP000183656"/>
    </source>
</evidence>
<dbReference type="EC" id="2.7.13.3" evidence="2"/>
<gene>
    <name evidence="7" type="ORF">SAMN04489707_102920</name>
</gene>
<dbReference type="Gene3D" id="3.30.565.10">
    <property type="entry name" value="Histidine kinase-like ATPase, C-terminal domain"/>
    <property type="match status" value="1"/>
</dbReference>
<dbReference type="InterPro" id="IPR003661">
    <property type="entry name" value="HisK_dim/P_dom"/>
</dbReference>
<evidence type="ECO:0000256" key="4">
    <source>
        <dbReference type="ARBA" id="ARBA00022679"/>
    </source>
</evidence>
<dbReference type="GO" id="GO:0007234">
    <property type="term" value="P:osmosensory signaling via phosphorelay pathway"/>
    <property type="evidence" value="ECO:0007669"/>
    <property type="project" value="TreeGrafter"/>
</dbReference>
<dbReference type="SMART" id="SM00387">
    <property type="entry name" value="HATPase_c"/>
    <property type="match status" value="1"/>
</dbReference>
<dbReference type="SMART" id="SM00388">
    <property type="entry name" value="HisKA"/>
    <property type="match status" value="1"/>
</dbReference>
<dbReference type="PROSITE" id="PS50109">
    <property type="entry name" value="HIS_KIN"/>
    <property type="match status" value="1"/>
</dbReference>
<dbReference type="Pfam" id="PF00512">
    <property type="entry name" value="HisKA"/>
    <property type="match status" value="1"/>
</dbReference>
<reference evidence="7 8" key="1">
    <citation type="submission" date="2016-10" db="EMBL/GenBank/DDBJ databases">
        <authorList>
            <person name="de Groot N.N."/>
        </authorList>
    </citation>
    <scope>NUCLEOTIDE SEQUENCE [LARGE SCALE GENOMIC DNA]</scope>
    <source>
        <strain evidence="7 8">R-24608</strain>
    </source>
</reference>
<dbReference type="InterPro" id="IPR036890">
    <property type="entry name" value="HATPase_C_sf"/>
</dbReference>
<dbReference type="AlphaFoldDB" id="A0A1I7JQD2"/>
<organism evidence="7 8">
    <name type="scientific">Paenacidovorax caeni</name>
    <dbReference type="NCBI Taxonomy" id="343013"/>
    <lineage>
        <taxon>Bacteria</taxon>
        <taxon>Pseudomonadati</taxon>
        <taxon>Pseudomonadota</taxon>
        <taxon>Betaproteobacteria</taxon>
        <taxon>Burkholderiales</taxon>
        <taxon>Comamonadaceae</taxon>
        <taxon>Paenacidovorax</taxon>
    </lineage>
</organism>
<dbReference type="EMBL" id="FPBX01000029">
    <property type="protein sequence ID" value="SFU87403.1"/>
    <property type="molecule type" value="Genomic_DNA"/>
</dbReference>
<evidence type="ECO:0000256" key="3">
    <source>
        <dbReference type="ARBA" id="ARBA00022553"/>
    </source>
</evidence>
<dbReference type="Proteomes" id="UP000183656">
    <property type="component" value="Unassembled WGS sequence"/>
</dbReference>